<dbReference type="InterPro" id="IPR015421">
    <property type="entry name" value="PyrdxlP-dep_Trfase_major"/>
</dbReference>
<evidence type="ECO:0000256" key="1">
    <source>
        <dbReference type="ARBA" id="ARBA00001933"/>
    </source>
</evidence>
<dbReference type="GO" id="GO:0030170">
    <property type="term" value="F:pyridoxal phosphate binding"/>
    <property type="evidence" value="ECO:0007669"/>
    <property type="project" value="InterPro"/>
</dbReference>
<feature type="domain" description="Aminotransferase class I/classII large" evidence="8">
    <location>
        <begin position="30"/>
        <end position="374"/>
    </location>
</feature>
<dbReference type="InterPro" id="IPR015424">
    <property type="entry name" value="PyrdxlP-dep_Trfase"/>
</dbReference>
<protein>
    <recommendedName>
        <fullName evidence="7">Aminotransferase</fullName>
        <ecNumber evidence="7">2.6.1.-</ecNumber>
    </recommendedName>
</protein>
<evidence type="ECO:0000256" key="2">
    <source>
        <dbReference type="ARBA" id="ARBA00007441"/>
    </source>
</evidence>
<dbReference type="InterPro" id="IPR050596">
    <property type="entry name" value="AspAT/PAT-like"/>
</dbReference>
<proteinExistence type="inferred from homology"/>
<comment type="subunit">
    <text evidence="3">Homodimer.</text>
</comment>
<dbReference type="PANTHER" id="PTHR46383">
    <property type="entry name" value="ASPARTATE AMINOTRANSFERASE"/>
    <property type="match status" value="1"/>
</dbReference>
<reference evidence="9 10" key="1">
    <citation type="journal article" date="1999" name="Proc. Jpn. Acad.">
        <title>Determination of the complete genomic DNA sequence of Thermoplasma volvanium GSS1.</title>
        <authorList>
            <person name="Kawashima T."/>
            <person name="Yamamoto Y."/>
            <person name="Aramaki H."/>
            <person name="Nunoshiba T."/>
            <person name="Kawamoto T."/>
            <person name="Watanabe K."/>
            <person name="Yamazaki M."/>
            <person name="Kanehori K."/>
            <person name="Amano N."/>
            <person name="Ohya Y."/>
            <person name="Makino K."/>
            <person name="Suzuki M."/>
        </authorList>
    </citation>
    <scope>NUCLEOTIDE SEQUENCE [LARGE SCALE GENOMIC DNA]</scope>
    <source>
        <strain evidence="10">ATCC 51530 / DSM 4299 / JCM 9571 / NBRC 15438 / GSS1</strain>
    </source>
</reference>
<gene>
    <name evidence="9" type="ORF">TVG1059341</name>
</gene>
<dbReference type="GeneID" id="1441145"/>
<keyword evidence="6" id="KW-0663">Pyridoxal phosphate</keyword>
<dbReference type="EMBL" id="BA000011">
    <property type="protein sequence ID" value="BAB60176.1"/>
    <property type="molecule type" value="Genomic_DNA"/>
</dbReference>
<dbReference type="PROSITE" id="PS00105">
    <property type="entry name" value="AA_TRANSFER_CLASS_1"/>
    <property type="match status" value="1"/>
</dbReference>
<dbReference type="RefSeq" id="WP_010917263.1">
    <property type="nucleotide sequence ID" value="NC_002689.2"/>
</dbReference>
<dbReference type="CDD" id="cd00609">
    <property type="entry name" value="AAT_like"/>
    <property type="match status" value="1"/>
</dbReference>
<dbReference type="InterPro" id="IPR015422">
    <property type="entry name" value="PyrdxlP-dep_Trfase_small"/>
</dbReference>
<dbReference type="PRINTS" id="PR00753">
    <property type="entry name" value="ACCSYNTHASE"/>
</dbReference>
<reference evidence="9 10" key="2">
    <citation type="journal article" date="2000" name="Proc. Natl. Acad. Sci. U.S.A.">
        <title>Archaeal adaptation to higher temperatures revealed by genomic sequence of Thermoplasma volcanium.</title>
        <authorList>
            <person name="Kawashima T."/>
            <person name="Amano N."/>
            <person name="Koike H."/>
            <person name="Makino S."/>
            <person name="Higuchi S."/>
            <person name="Kawashima-Ohya Y."/>
            <person name="Watanabe K."/>
            <person name="Yamazaki M."/>
            <person name="Kanehori K."/>
            <person name="Kawamoto T."/>
            <person name="Nunoshiba T."/>
            <person name="Yamamoto Y."/>
            <person name="Aramaki H."/>
            <person name="Makino K."/>
            <person name="Suzuki M."/>
        </authorList>
    </citation>
    <scope>NUCLEOTIDE SEQUENCE [LARGE SCALE GENOMIC DNA]</scope>
    <source>
        <strain evidence="10">ATCC 51530 / DSM 4299 / JCM 9571 / NBRC 15438 / GSS1</strain>
    </source>
</reference>
<accession>Q979X6</accession>
<dbReference type="Pfam" id="PF00155">
    <property type="entry name" value="Aminotran_1_2"/>
    <property type="match status" value="1"/>
</dbReference>
<dbReference type="PhylomeDB" id="Q979X6"/>
<name>Q979X6_THEVO</name>
<dbReference type="SUPFAM" id="SSF53383">
    <property type="entry name" value="PLP-dependent transferases"/>
    <property type="match status" value="1"/>
</dbReference>
<keyword evidence="5 7" id="KW-0808">Transferase</keyword>
<dbReference type="AlphaFoldDB" id="Q979X6"/>
<dbReference type="FunFam" id="3.40.640.10:FF:000033">
    <property type="entry name" value="Aspartate aminotransferase"/>
    <property type="match status" value="1"/>
</dbReference>
<dbReference type="STRING" id="273116.gene:9381827"/>
<evidence type="ECO:0000256" key="4">
    <source>
        <dbReference type="ARBA" id="ARBA00022576"/>
    </source>
</evidence>
<evidence type="ECO:0000313" key="10">
    <source>
        <dbReference type="Proteomes" id="UP000001017"/>
    </source>
</evidence>
<comment type="cofactor">
    <cofactor evidence="1 7">
        <name>pyridoxal 5'-phosphate</name>
        <dbReference type="ChEBI" id="CHEBI:597326"/>
    </cofactor>
</comment>
<dbReference type="KEGG" id="tvo:TVG1059341"/>
<dbReference type="EC" id="2.6.1.-" evidence="7"/>
<sequence length="381" mass="42976">MLSQRLQYVNESATVSASNYVEKLKKQGIKVYNFGIGEPDFTTPQHIIEYAFEMAKEGKTHYTPSNGIHELREKVSEKLKNRNNINASPDEVLITPTKFGINLAMMVILNPGDEVLIPEPYYVSYPDIVRLAGGKPVTVSTLEDYSLDFDLMRKYVTPKTKAIIFNNPTNPTGKVYDEKEIKSLVDFALEYGLYIVSDEIYEDLIYNGKLISPASYSEMWGKSITLNGFSKGYAMTGWRIGYMAAPREIVEAANVIQQQTITCVSSISQYAALRALDDTESPKKMKDEFKRRRDLILSILDSSDKLNVTEPDGAFYVFPEYNSDISSNKVSEDLLEKYQVVVTPGSAFGRQGEHHFRISFATSEDIIKEGAERIIKFFASV</sequence>
<evidence type="ECO:0000256" key="3">
    <source>
        <dbReference type="ARBA" id="ARBA00011738"/>
    </source>
</evidence>
<organism evidence="9 10">
    <name type="scientific">Thermoplasma volcanium (strain ATCC 51530 / DSM 4299 / JCM 9571 / NBRC 15438 / GSS1)</name>
    <dbReference type="NCBI Taxonomy" id="273116"/>
    <lineage>
        <taxon>Archaea</taxon>
        <taxon>Methanobacteriati</taxon>
        <taxon>Thermoplasmatota</taxon>
        <taxon>Thermoplasmata</taxon>
        <taxon>Thermoplasmatales</taxon>
        <taxon>Thermoplasmataceae</taxon>
        <taxon>Thermoplasma</taxon>
    </lineage>
</organism>
<evidence type="ECO:0000313" key="9">
    <source>
        <dbReference type="EMBL" id="BAB60176.1"/>
    </source>
</evidence>
<dbReference type="PaxDb" id="273116-14325272"/>
<evidence type="ECO:0000256" key="6">
    <source>
        <dbReference type="ARBA" id="ARBA00022898"/>
    </source>
</evidence>
<dbReference type="InterPro" id="IPR004839">
    <property type="entry name" value="Aminotransferase_I/II_large"/>
</dbReference>
<dbReference type="GO" id="GO:0006520">
    <property type="term" value="P:amino acid metabolic process"/>
    <property type="evidence" value="ECO:0007669"/>
    <property type="project" value="InterPro"/>
</dbReference>
<dbReference type="Proteomes" id="UP000001017">
    <property type="component" value="Chromosome"/>
</dbReference>
<dbReference type="GO" id="GO:0008483">
    <property type="term" value="F:transaminase activity"/>
    <property type="evidence" value="ECO:0007669"/>
    <property type="project" value="UniProtKB-KW"/>
</dbReference>
<dbReference type="Gene3D" id="3.90.1150.10">
    <property type="entry name" value="Aspartate Aminotransferase, domain 1"/>
    <property type="match status" value="1"/>
</dbReference>
<dbReference type="HOGENOM" id="CLU_017584_4_3_2"/>
<keyword evidence="10" id="KW-1185">Reference proteome</keyword>
<dbReference type="InterPro" id="IPR004838">
    <property type="entry name" value="NHTrfase_class1_PyrdxlP-BS"/>
</dbReference>
<dbReference type="eggNOG" id="arCOG01130">
    <property type="taxonomic scope" value="Archaea"/>
</dbReference>
<evidence type="ECO:0000256" key="7">
    <source>
        <dbReference type="RuleBase" id="RU000481"/>
    </source>
</evidence>
<keyword evidence="4 7" id="KW-0032">Aminotransferase</keyword>
<evidence type="ECO:0000256" key="5">
    <source>
        <dbReference type="ARBA" id="ARBA00022679"/>
    </source>
</evidence>
<comment type="similarity">
    <text evidence="2 7">Belongs to the class-I pyridoxal-phosphate-dependent aminotransferase family.</text>
</comment>
<dbReference type="Gene3D" id="3.40.640.10">
    <property type="entry name" value="Type I PLP-dependent aspartate aminotransferase-like (Major domain)"/>
    <property type="match status" value="1"/>
</dbReference>
<dbReference type="OrthoDB" id="372018at2157"/>
<evidence type="ECO:0000259" key="8">
    <source>
        <dbReference type="Pfam" id="PF00155"/>
    </source>
</evidence>
<dbReference type="PANTHER" id="PTHR46383:SF1">
    <property type="entry name" value="ASPARTATE AMINOTRANSFERASE"/>
    <property type="match status" value="1"/>
</dbReference>